<evidence type="ECO:0000313" key="4">
    <source>
        <dbReference type="EMBL" id="RAZ92234.1"/>
    </source>
</evidence>
<dbReference type="OrthoDB" id="7568484at2"/>
<sequence>MNDFDGKVALVTGTTGIGAASARRLAQGGAAIIALGIDQPANALLQAELNRAGAAALVLGTDVAVPDQVERAIAAGVAKFGGLDVIVNSAAVHPYGTATTTDFETWNRAMSVNVGSIYLTARFGIPEMIKRGGGAIVNVASVQGTACQENVAAYATTKGAIHTLTRSLALDYARKGIRVNSVSPGSVRTPILERAARAGDPNADVEAAFRRFGEAHPIGRIGEPEEVAELIAFLCSSKASFCTGADYRIDGGLLAGIGVR</sequence>
<comment type="caution">
    <text evidence="4">The sequence shown here is derived from an EMBL/GenBank/DDBJ whole genome shotgun (WGS) entry which is preliminary data.</text>
</comment>
<comment type="similarity">
    <text evidence="1">Belongs to the short-chain dehydrogenases/reductases (SDR) family.</text>
</comment>
<dbReference type="FunFam" id="3.40.50.720:FF:000084">
    <property type="entry name" value="Short-chain dehydrogenase reductase"/>
    <property type="match status" value="1"/>
</dbReference>
<dbReference type="AlphaFoldDB" id="A0A330HYT8"/>
<dbReference type="GO" id="GO:0016491">
    <property type="term" value="F:oxidoreductase activity"/>
    <property type="evidence" value="ECO:0007669"/>
    <property type="project" value="UniProtKB-KW"/>
</dbReference>
<proteinExistence type="inferred from homology"/>
<dbReference type="Gene3D" id="3.40.50.720">
    <property type="entry name" value="NAD(P)-binding Rossmann-like Domain"/>
    <property type="match status" value="1"/>
</dbReference>
<name>A0A330HYT8_9HYPH</name>
<keyword evidence="2" id="KW-0560">Oxidoreductase</keyword>
<evidence type="ECO:0000313" key="5">
    <source>
        <dbReference type="Proteomes" id="UP000251558"/>
    </source>
</evidence>
<organism evidence="4 5">
    <name type="scientific">Mesorhizobium hawassense</name>
    <dbReference type="NCBI Taxonomy" id="1209954"/>
    <lineage>
        <taxon>Bacteria</taxon>
        <taxon>Pseudomonadati</taxon>
        <taxon>Pseudomonadota</taxon>
        <taxon>Alphaproteobacteria</taxon>
        <taxon>Hyphomicrobiales</taxon>
        <taxon>Phyllobacteriaceae</taxon>
        <taxon>Mesorhizobium</taxon>
    </lineage>
</organism>
<dbReference type="SUPFAM" id="SSF51735">
    <property type="entry name" value="NAD(P)-binding Rossmann-fold domains"/>
    <property type="match status" value="1"/>
</dbReference>
<dbReference type="EMBL" id="QMBP01000002">
    <property type="protein sequence ID" value="RAZ92234.1"/>
    <property type="molecule type" value="Genomic_DNA"/>
</dbReference>
<evidence type="ECO:0000256" key="2">
    <source>
        <dbReference type="ARBA" id="ARBA00023002"/>
    </source>
</evidence>
<dbReference type="SMART" id="SM00822">
    <property type="entry name" value="PKS_KR"/>
    <property type="match status" value="1"/>
</dbReference>
<dbReference type="PRINTS" id="PR00080">
    <property type="entry name" value="SDRFAMILY"/>
</dbReference>
<evidence type="ECO:0000259" key="3">
    <source>
        <dbReference type="SMART" id="SM00822"/>
    </source>
</evidence>
<dbReference type="Proteomes" id="UP000251558">
    <property type="component" value="Unassembled WGS sequence"/>
</dbReference>
<feature type="domain" description="Ketoreductase" evidence="3">
    <location>
        <begin position="7"/>
        <end position="173"/>
    </location>
</feature>
<dbReference type="InterPro" id="IPR020904">
    <property type="entry name" value="Sc_DH/Rdtase_CS"/>
</dbReference>
<evidence type="ECO:0000256" key="1">
    <source>
        <dbReference type="ARBA" id="ARBA00006484"/>
    </source>
</evidence>
<dbReference type="PANTHER" id="PTHR24321:SF14">
    <property type="entry name" value="SHORT-CHAIN TYPE DEHYDROGENASE_REDUCTASE BLR2146-RELATED"/>
    <property type="match status" value="1"/>
</dbReference>
<dbReference type="PRINTS" id="PR00081">
    <property type="entry name" value="GDHRDH"/>
</dbReference>
<dbReference type="RefSeq" id="WP_112096704.1">
    <property type="nucleotide sequence ID" value="NZ_QMBP01000002.1"/>
</dbReference>
<dbReference type="CDD" id="cd05233">
    <property type="entry name" value="SDR_c"/>
    <property type="match status" value="1"/>
</dbReference>
<reference evidence="5" key="1">
    <citation type="submission" date="2018-06" db="EMBL/GenBank/DDBJ databases">
        <authorList>
            <person name="Helene L.C."/>
            <person name="Dall'Agnol R."/>
            <person name="Delamuta J.R."/>
            <person name="Hungria M."/>
        </authorList>
    </citation>
    <scope>NUCLEOTIDE SEQUENCE [LARGE SCALE GENOMIC DNA]</scope>
    <source>
        <strain evidence="5">AC99b</strain>
    </source>
</reference>
<gene>
    <name evidence="4" type="ORF">DPM33_07355</name>
</gene>
<dbReference type="PANTHER" id="PTHR24321">
    <property type="entry name" value="DEHYDROGENASES, SHORT CHAIN"/>
    <property type="match status" value="1"/>
</dbReference>
<reference evidence="4 5" key="2">
    <citation type="submission" date="2018-07" db="EMBL/GenBank/DDBJ databases">
        <title>Diversity of Mesorhizobium strains in Brazil.</title>
        <authorList>
            <person name="Helene L.C.F."/>
            <person name="Dall'Agnol R."/>
            <person name="Delamuta J.R.M."/>
            <person name="Hungria M."/>
        </authorList>
    </citation>
    <scope>NUCLEOTIDE SEQUENCE [LARGE SCALE GENOMIC DNA]</scope>
    <source>
        <strain evidence="4 5">AC99b</strain>
    </source>
</reference>
<protein>
    <submittedName>
        <fullName evidence="4">Oxidoreductase</fullName>
    </submittedName>
</protein>
<dbReference type="InterPro" id="IPR002347">
    <property type="entry name" value="SDR_fam"/>
</dbReference>
<keyword evidence="5" id="KW-1185">Reference proteome</keyword>
<accession>A0A330HYT8</accession>
<dbReference type="InterPro" id="IPR036291">
    <property type="entry name" value="NAD(P)-bd_dom_sf"/>
</dbReference>
<dbReference type="PROSITE" id="PS00061">
    <property type="entry name" value="ADH_SHORT"/>
    <property type="match status" value="1"/>
</dbReference>
<dbReference type="Pfam" id="PF13561">
    <property type="entry name" value="adh_short_C2"/>
    <property type="match status" value="1"/>
</dbReference>
<dbReference type="InterPro" id="IPR057326">
    <property type="entry name" value="KR_dom"/>
</dbReference>